<feature type="active site" description="Proton donor; for beta-elimination activity" evidence="15">
    <location>
        <position position="58"/>
    </location>
</feature>
<evidence type="ECO:0000256" key="14">
    <source>
        <dbReference type="ARBA" id="ARBA00044632"/>
    </source>
</evidence>
<feature type="active site" description="Schiff-base intermediate with DNA" evidence="15">
    <location>
        <position position="2"/>
    </location>
</feature>
<keyword evidence="8 15" id="KW-0862">Zinc</keyword>
<feature type="active site" description="Proton donor; for delta-elimination activity" evidence="15">
    <location>
        <position position="259"/>
    </location>
</feature>
<dbReference type="NCBIfam" id="TIGR00577">
    <property type="entry name" value="fpg"/>
    <property type="match status" value="1"/>
</dbReference>
<evidence type="ECO:0000256" key="15">
    <source>
        <dbReference type="HAMAP-Rule" id="MF_00103"/>
    </source>
</evidence>
<comment type="caution">
    <text evidence="18">The sequence shown here is derived from an EMBL/GenBank/DDBJ whole genome shotgun (WGS) entry which is preliminary data.</text>
</comment>
<dbReference type="Pfam" id="PF01149">
    <property type="entry name" value="Fapy_DNA_glyco"/>
    <property type="match status" value="1"/>
</dbReference>
<feature type="binding site" evidence="15">
    <location>
        <position position="110"/>
    </location>
    <ligand>
        <name>DNA</name>
        <dbReference type="ChEBI" id="CHEBI:16991"/>
    </ligand>
</feature>
<evidence type="ECO:0000256" key="6">
    <source>
        <dbReference type="ARBA" id="ARBA00022771"/>
    </source>
</evidence>
<dbReference type="HAMAP" id="MF_00103">
    <property type="entry name" value="Fapy_DNA_glycosyl"/>
    <property type="match status" value="1"/>
</dbReference>
<dbReference type="InterPro" id="IPR035937">
    <property type="entry name" value="FPG_N"/>
</dbReference>
<evidence type="ECO:0000256" key="2">
    <source>
        <dbReference type="ARBA" id="ARBA00009409"/>
    </source>
</evidence>
<dbReference type="InterPro" id="IPR000214">
    <property type="entry name" value="Znf_DNA_glyclase/AP_lyase"/>
</dbReference>
<comment type="catalytic activity">
    <reaction evidence="1 15">
        <text>Hydrolysis of DNA containing ring-opened 7-methylguanine residues, releasing 2,6-diamino-4-hydroxy-5-(N-methyl)formamidopyrimidine.</text>
        <dbReference type="EC" id="3.2.2.23"/>
    </reaction>
</comment>
<proteinExistence type="inferred from homology"/>
<comment type="similarity">
    <text evidence="2 15">Belongs to the FPG family.</text>
</comment>
<dbReference type="InterPro" id="IPR015886">
    <property type="entry name" value="H2TH_FPG"/>
</dbReference>
<keyword evidence="19" id="KW-1185">Reference proteome</keyword>
<sequence length="269" mass="29132">MPELPEVETTRRGLAPLLTGRRLRGATVREPRLRYPVPAGLGEQVAGQAITALERRGKYLILRLEAGWLLLHLGMSGSLRLAGAAEPAGRHDHVDLELDGGDRLRLTDPRRFGSLLPGAGDPAEHPRLRALGPEPLGPAFDGDHLYRRARGRRLAVKAFLMDARTVVGVGNIYANEALYRAGIRPDRAAGRISRQRYRRLAAALRAVLEAAVAAGGTTLRDFTDGAGQPGYFALELAVYGGGACPSCGGALRRLRIAQRSTWLCPRCQR</sequence>
<dbReference type="EC" id="3.2.2.23" evidence="15"/>
<evidence type="ECO:0000256" key="1">
    <source>
        <dbReference type="ARBA" id="ARBA00001668"/>
    </source>
</evidence>
<evidence type="ECO:0000256" key="4">
    <source>
        <dbReference type="ARBA" id="ARBA00022723"/>
    </source>
</evidence>
<keyword evidence="9 15" id="KW-0238">DNA-binding</keyword>
<comment type="subunit">
    <text evidence="3 15">Monomer.</text>
</comment>
<dbReference type="NCBIfam" id="NF002211">
    <property type="entry name" value="PRK01103.1"/>
    <property type="match status" value="1"/>
</dbReference>
<evidence type="ECO:0000256" key="10">
    <source>
        <dbReference type="ARBA" id="ARBA00023204"/>
    </source>
</evidence>
<feature type="binding site" evidence="15">
    <location>
        <position position="91"/>
    </location>
    <ligand>
        <name>DNA</name>
        <dbReference type="ChEBI" id="CHEBI:16991"/>
    </ligand>
</feature>
<dbReference type="InterPro" id="IPR015887">
    <property type="entry name" value="DNA_glyclase_Znf_dom_DNA_BS"/>
</dbReference>
<evidence type="ECO:0000313" key="19">
    <source>
        <dbReference type="Proteomes" id="UP000738126"/>
    </source>
</evidence>
<evidence type="ECO:0000256" key="11">
    <source>
        <dbReference type="ARBA" id="ARBA00023239"/>
    </source>
</evidence>
<protein>
    <recommendedName>
        <fullName evidence="15">Formamidopyrimidine-DNA glycosylase</fullName>
        <shortName evidence="15">Fapy-DNA glycosylase</shortName>
        <ecNumber evidence="15">3.2.2.23</ecNumber>
    </recommendedName>
    <alternativeName>
        <fullName evidence="15">DNA-(apurinic or apyrimidinic site) lyase MutM</fullName>
        <shortName evidence="15">AP lyase MutM</shortName>
        <ecNumber evidence="15">4.2.99.18</ecNumber>
    </alternativeName>
</protein>
<evidence type="ECO:0000256" key="7">
    <source>
        <dbReference type="ARBA" id="ARBA00022801"/>
    </source>
</evidence>
<feature type="active site" description="Proton donor" evidence="15">
    <location>
        <position position="3"/>
    </location>
</feature>
<evidence type="ECO:0000256" key="13">
    <source>
        <dbReference type="ARBA" id="ARBA00023295"/>
    </source>
</evidence>
<dbReference type="PROSITE" id="PS01242">
    <property type="entry name" value="ZF_FPG_1"/>
    <property type="match status" value="1"/>
</dbReference>
<keyword evidence="10 15" id="KW-0234">DNA repair</keyword>
<dbReference type="SUPFAM" id="SSF46946">
    <property type="entry name" value="S13-like H2TH domain"/>
    <property type="match status" value="1"/>
</dbReference>
<comment type="cofactor">
    <cofactor evidence="15">
        <name>Zn(2+)</name>
        <dbReference type="ChEBI" id="CHEBI:29105"/>
    </cofactor>
    <text evidence="15">Binds 1 zinc ion per subunit.</text>
</comment>
<keyword evidence="4 15" id="KW-0479">Metal-binding</keyword>
<evidence type="ECO:0000256" key="8">
    <source>
        <dbReference type="ARBA" id="ARBA00022833"/>
    </source>
</evidence>
<keyword evidence="6 15" id="KW-0863">Zinc-finger</keyword>
<feature type="domain" description="Formamidopyrimidine-DNA glycosylase catalytic" evidence="17">
    <location>
        <begin position="2"/>
        <end position="113"/>
    </location>
</feature>
<organism evidence="18 19">
    <name type="scientific">Halorhodospira neutriphila</name>
    <dbReference type="NCBI Taxonomy" id="168379"/>
    <lineage>
        <taxon>Bacteria</taxon>
        <taxon>Pseudomonadati</taxon>
        <taxon>Pseudomonadota</taxon>
        <taxon>Gammaproteobacteria</taxon>
        <taxon>Chromatiales</taxon>
        <taxon>Ectothiorhodospiraceae</taxon>
        <taxon>Halorhodospira</taxon>
    </lineage>
</organism>
<dbReference type="PANTHER" id="PTHR22993">
    <property type="entry name" value="FORMAMIDOPYRIMIDINE-DNA GLYCOSYLASE"/>
    <property type="match status" value="1"/>
</dbReference>
<evidence type="ECO:0000256" key="9">
    <source>
        <dbReference type="ARBA" id="ARBA00023125"/>
    </source>
</evidence>
<dbReference type="RefSeq" id="WP_200261240.1">
    <property type="nucleotide sequence ID" value="NZ_NRSH01000203.1"/>
</dbReference>
<dbReference type="EMBL" id="NRSH01000203">
    <property type="protein sequence ID" value="MBK1727634.1"/>
    <property type="molecule type" value="Genomic_DNA"/>
</dbReference>
<keyword evidence="12 15" id="KW-0511">Multifunctional enzyme</keyword>
<dbReference type="SUPFAM" id="SSF81624">
    <property type="entry name" value="N-terminal domain of MutM-like DNA repair proteins"/>
    <property type="match status" value="1"/>
</dbReference>
<dbReference type="InterPro" id="IPR020629">
    <property type="entry name" value="FPG_Glyclase"/>
</dbReference>
<evidence type="ECO:0000256" key="12">
    <source>
        <dbReference type="ARBA" id="ARBA00023268"/>
    </source>
</evidence>
<comment type="function">
    <text evidence="15">Involved in base excision repair of DNA damaged by oxidation or by mutagenic agents. Acts as DNA glycosylase that recognizes and removes damaged bases. Has a preference for oxidized purines, such as 7,8-dihydro-8-oxoguanine (8-oxoG). Has AP (apurinic/apyrimidinic) lyase activity and introduces nicks in the DNA strand. Cleaves the DNA backbone by beta-delta elimination to generate a single-strand break at the site of the removed base with both 3'- and 5'-phosphates.</text>
</comment>
<accession>A0ABS1EAZ3</accession>
<dbReference type="PANTHER" id="PTHR22993:SF9">
    <property type="entry name" value="FORMAMIDOPYRIMIDINE-DNA GLYCOSYLASE"/>
    <property type="match status" value="1"/>
</dbReference>
<feature type="domain" description="FPG-type" evidence="16">
    <location>
        <begin position="237"/>
        <end position="269"/>
    </location>
</feature>
<dbReference type="InterPro" id="IPR010979">
    <property type="entry name" value="Ribosomal_uS13-like_H2TH"/>
</dbReference>
<keyword evidence="5 15" id="KW-0227">DNA damage</keyword>
<evidence type="ECO:0000313" key="18">
    <source>
        <dbReference type="EMBL" id="MBK1727634.1"/>
    </source>
</evidence>
<keyword evidence="13 15" id="KW-0326">Glycosidase</keyword>
<dbReference type="Gene3D" id="3.20.190.10">
    <property type="entry name" value="MutM-like, N-terminal"/>
    <property type="match status" value="1"/>
</dbReference>
<dbReference type="Gene3D" id="1.10.8.50">
    <property type="match status" value="1"/>
</dbReference>
<comment type="catalytic activity">
    <reaction evidence="14 15">
        <text>2'-deoxyribonucleotide-(2'-deoxyribose 5'-phosphate)-2'-deoxyribonucleotide-DNA = a 3'-end 2'-deoxyribonucleotide-(2,3-dehydro-2,3-deoxyribose 5'-phosphate)-DNA + a 5'-end 5'-phospho-2'-deoxyribonucleoside-DNA + H(+)</text>
        <dbReference type="Rhea" id="RHEA:66592"/>
        <dbReference type="Rhea" id="RHEA-COMP:13180"/>
        <dbReference type="Rhea" id="RHEA-COMP:16897"/>
        <dbReference type="Rhea" id="RHEA-COMP:17067"/>
        <dbReference type="ChEBI" id="CHEBI:15378"/>
        <dbReference type="ChEBI" id="CHEBI:136412"/>
        <dbReference type="ChEBI" id="CHEBI:157695"/>
        <dbReference type="ChEBI" id="CHEBI:167181"/>
        <dbReference type="EC" id="4.2.99.18"/>
    </reaction>
</comment>
<dbReference type="SMART" id="SM00898">
    <property type="entry name" value="Fapy_DNA_glyco"/>
    <property type="match status" value="1"/>
</dbReference>
<keyword evidence="7 15" id="KW-0378">Hydrolase</keyword>
<dbReference type="InterPro" id="IPR012319">
    <property type="entry name" value="FPG_cat"/>
</dbReference>
<dbReference type="Pfam" id="PF06831">
    <property type="entry name" value="H2TH"/>
    <property type="match status" value="1"/>
</dbReference>
<dbReference type="SMART" id="SM01232">
    <property type="entry name" value="H2TH"/>
    <property type="match status" value="1"/>
</dbReference>
<evidence type="ECO:0000256" key="5">
    <source>
        <dbReference type="ARBA" id="ARBA00022763"/>
    </source>
</evidence>
<dbReference type="InterPro" id="IPR010663">
    <property type="entry name" value="Znf_FPG/IleRS"/>
</dbReference>
<dbReference type="PROSITE" id="PS51066">
    <property type="entry name" value="ZF_FPG_2"/>
    <property type="match status" value="1"/>
</dbReference>
<dbReference type="EC" id="4.2.99.18" evidence="15"/>
<gene>
    <name evidence="15" type="primary">mutM</name>
    <name evidence="15" type="synonym">fpg</name>
    <name evidence="18" type="ORF">CKO13_11550</name>
</gene>
<dbReference type="Pfam" id="PF06827">
    <property type="entry name" value="zf-FPG_IleRS"/>
    <property type="match status" value="1"/>
</dbReference>
<dbReference type="SUPFAM" id="SSF57716">
    <property type="entry name" value="Glucocorticoid receptor-like (DNA-binding domain)"/>
    <property type="match status" value="1"/>
</dbReference>
<dbReference type="CDD" id="cd08966">
    <property type="entry name" value="EcFpg-like_N"/>
    <property type="match status" value="1"/>
</dbReference>
<evidence type="ECO:0000259" key="16">
    <source>
        <dbReference type="PROSITE" id="PS51066"/>
    </source>
</evidence>
<dbReference type="PROSITE" id="PS51068">
    <property type="entry name" value="FPG_CAT"/>
    <property type="match status" value="1"/>
</dbReference>
<dbReference type="Proteomes" id="UP000738126">
    <property type="component" value="Unassembled WGS sequence"/>
</dbReference>
<reference evidence="18 19" key="1">
    <citation type="journal article" date="2020" name="Microorganisms">
        <title>Osmotic Adaptation and Compatible Solute Biosynthesis of Phototrophic Bacteria as Revealed from Genome Analyses.</title>
        <authorList>
            <person name="Imhoff J.F."/>
            <person name="Rahn T."/>
            <person name="Kunzel S."/>
            <person name="Keller A."/>
            <person name="Neulinger S.C."/>
        </authorList>
    </citation>
    <scope>NUCLEOTIDE SEQUENCE [LARGE SCALE GENOMIC DNA]</scope>
    <source>
        <strain evidence="18 19">DSM 15116</strain>
    </source>
</reference>
<keyword evidence="11 15" id="KW-0456">Lyase</keyword>
<feature type="binding site" evidence="15">
    <location>
        <position position="152"/>
    </location>
    <ligand>
        <name>DNA</name>
        <dbReference type="ChEBI" id="CHEBI:16991"/>
    </ligand>
</feature>
<name>A0ABS1EAZ3_9GAMM</name>
<evidence type="ECO:0000259" key="17">
    <source>
        <dbReference type="PROSITE" id="PS51068"/>
    </source>
</evidence>
<evidence type="ECO:0000256" key="3">
    <source>
        <dbReference type="ARBA" id="ARBA00011245"/>
    </source>
</evidence>